<feature type="region of interest" description="Disordered" evidence="1">
    <location>
        <begin position="1"/>
        <end position="21"/>
    </location>
</feature>
<evidence type="ECO:0000313" key="3">
    <source>
        <dbReference type="Proteomes" id="UP000012073"/>
    </source>
</evidence>
<dbReference type="GeneID" id="17317728"/>
<dbReference type="Proteomes" id="UP000012073">
    <property type="component" value="Unassembled WGS sequence"/>
</dbReference>
<dbReference type="KEGG" id="ccp:CHC_T00006747001"/>
<keyword evidence="3" id="KW-1185">Reference proteome</keyword>
<feature type="compositionally biased region" description="Low complexity" evidence="1">
    <location>
        <begin position="1"/>
        <end position="10"/>
    </location>
</feature>
<dbReference type="Gramene" id="CDF39699">
    <property type="protein sequence ID" value="CDF39699"/>
    <property type="gene ID" value="CHC_T00006747001"/>
</dbReference>
<accession>R7QNL6</accession>
<gene>
    <name evidence="2" type="ORF">CHC_T00006747001</name>
</gene>
<evidence type="ECO:0000313" key="2">
    <source>
        <dbReference type="EMBL" id="CDF39699.1"/>
    </source>
</evidence>
<dbReference type="EMBL" id="HG002070">
    <property type="protein sequence ID" value="CDF39699.1"/>
    <property type="molecule type" value="Genomic_DNA"/>
</dbReference>
<proteinExistence type="predicted"/>
<evidence type="ECO:0000256" key="1">
    <source>
        <dbReference type="SAM" id="MobiDB-lite"/>
    </source>
</evidence>
<protein>
    <submittedName>
        <fullName evidence="2">Uncharacterized protein</fullName>
    </submittedName>
</protein>
<reference evidence="3" key="1">
    <citation type="journal article" date="2013" name="Proc. Natl. Acad. Sci. U.S.A.">
        <title>Genome structure and metabolic features in the red seaweed Chondrus crispus shed light on evolution of the Archaeplastida.</title>
        <authorList>
            <person name="Collen J."/>
            <person name="Porcel B."/>
            <person name="Carre W."/>
            <person name="Ball S.G."/>
            <person name="Chaparro C."/>
            <person name="Tonon T."/>
            <person name="Barbeyron T."/>
            <person name="Michel G."/>
            <person name="Noel B."/>
            <person name="Valentin K."/>
            <person name="Elias M."/>
            <person name="Artiguenave F."/>
            <person name="Arun A."/>
            <person name="Aury J.M."/>
            <person name="Barbosa-Neto J.F."/>
            <person name="Bothwell J.H."/>
            <person name="Bouget F.Y."/>
            <person name="Brillet L."/>
            <person name="Cabello-Hurtado F."/>
            <person name="Capella-Gutierrez S."/>
            <person name="Charrier B."/>
            <person name="Cladiere L."/>
            <person name="Cock J.M."/>
            <person name="Coelho S.M."/>
            <person name="Colleoni C."/>
            <person name="Czjzek M."/>
            <person name="Da Silva C."/>
            <person name="Delage L."/>
            <person name="Denoeud F."/>
            <person name="Deschamps P."/>
            <person name="Dittami S.M."/>
            <person name="Gabaldon T."/>
            <person name="Gachon C.M."/>
            <person name="Groisillier A."/>
            <person name="Herve C."/>
            <person name="Jabbari K."/>
            <person name="Katinka M."/>
            <person name="Kloareg B."/>
            <person name="Kowalczyk N."/>
            <person name="Labadie K."/>
            <person name="Leblanc C."/>
            <person name="Lopez P.J."/>
            <person name="McLachlan D.H."/>
            <person name="Meslet-Cladiere L."/>
            <person name="Moustafa A."/>
            <person name="Nehr Z."/>
            <person name="Nyvall Collen P."/>
            <person name="Panaud O."/>
            <person name="Partensky F."/>
            <person name="Poulain J."/>
            <person name="Rensing S.A."/>
            <person name="Rousvoal S."/>
            <person name="Samson G."/>
            <person name="Symeonidi A."/>
            <person name="Weissenbach J."/>
            <person name="Zambounis A."/>
            <person name="Wincker P."/>
            <person name="Boyen C."/>
        </authorList>
    </citation>
    <scope>NUCLEOTIDE SEQUENCE [LARGE SCALE GENOMIC DNA]</scope>
    <source>
        <strain evidence="3">cv. Stackhouse</strain>
    </source>
</reference>
<name>R7QNL6_CHOCR</name>
<sequence>MFAAAAIASAGSTPFLPSPTDATPPAGVSNLMRRCLSLANLFLDASIRLASLTVSSSSRSSSFDRRYWTASWFFRMHSYS</sequence>
<organism evidence="2 3">
    <name type="scientific">Chondrus crispus</name>
    <name type="common">Carrageen Irish moss</name>
    <name type="synonym">Polymorpha crispa</name>
    <dbReference type="NCBI Taxonomy" id="2769"/>
    <lineage>
        <taxon>Eukaryota</taxon>
        <taxon>Rhodophyta</taxon>
        <taxon>Florideophyceae</taxon>
        <taxon>Rhodymeniophycidae</taxon>
        <taxon>Gigartinales</taxon>
        <taxon>Gigartinaceae</taxon>
        <taxon>Chondrus</taxon>
    </lineage>
</organism>
<dbReference type="RefSeq" id="XP_005709993.1">
    <property type="nucleotide sequence ID" value="XM_005709936.1"/>
</dbReference>
<dbReference type="AlphaFoldDB" id="R7QNL6"/>